<organism evidence="4 5">
    <name type="scientific">Tritonibacter mobilis F1926</name>
    <dbReference type="NCBI Taxonomy" id="1265309"/>
    <lineage>
        <taxon>Bacteria</taxon>
        <taxon>Pseudomonadati</taxon>
        <taxon>Pseudomonadota</taxon>
        <taxon>Alphaproteobacteria</taxon>
        <taxon>Rhodobacterales</taxon>
        <taxon>Paracoccaceae</taxon>
        <taxon>Tritonibacter</taxon>
    </lineage>
</organism>
<comment type="similarity">
    <text evidence="1">Belongs to the peptidase M81 family.</text>
</comment>
<feature type="domain" description="Microcystin LR degradation protein MlrC N-terminal" evidence="3">
    <location>
        <begin position="2"/>
        <end position="287"/>
    </location>
</feature>
<dbReference type="OrthoDB" id="9782658at2"/>
<dbReference type="InterPro" id="IPR015995">
    <property type="entry name" value="MlrC_N"/>
</dbReference>
<keyword evidence="1" id="KW-0482">Metalloprotease</keyword>
<dbReference type="GO" id="GO:0006508">
    <property type="term" value="P:proteolysis"/>
    <property type="evidence" value="ECO:0007669"/>
    <property type="project" value="UniProtKB-KW"/>
</dbReference>
<reference evidence="4 5" key="1">
    <citation type="journal article" date="2016" name="ISME J.">
        <title>Global occurrence and heterogeneity of the Roseobacter-clade species Ruegeria mobilis.</title>
        <authorList>
            <person name="Sonnenschein E."/>
            <person name="Gram L."/>
        </authorList>
    </citation>
    <scope>NUCLEOTIDE SEQUENCE [LARGE SCALE GENOMIC DNA]</scope>
    <source>
        <strain evidence="4 5">F1926</strain>
    </source>
</reference>
<dbReference type="AlphaFoldDB" id="A0A1B1A5F6"/>
<comment type="function">
    <text evidence="1">Involved in peptidolytic degradation of cyclic heptapeptide hepatotoxin microcystin (MC).</text>
</comment>
<proteinExistence type="inferred from homology"/>
<keyword evidence="1" id="KW-0645">Protease</keyword>
<dbReference type="GO" id="GO:0008237">
    <property type="term" value="F:metallopeptidase activity"/>
    <property type="evidence" value="ECO:0007669"/>
    <property type="project" value="UniProtKB-KW"/>
</dbReference>
<dbReference type="KEGG" id="rmb:K529_013465"/>
<sequence length="488" mass="52150">MRVFCASLATETNTFSPLRTDFSDFAQSFYAPPGEHPDTPTLCSAVFPALRRRAKEEGFTLIEGTATWAEPGGLVSAATWEHLRDEVLSQLKAALPVDAVILGLHGAMIADGCVDCEGELIASARALAGPDAKIGVSFDPHSHLSAKRVDNADIITVFKEFPHTDFVEAGEACVDLTLRAVRGEIAPEISVFDVRMMDVLPTSIQPMRGFVDKIMGLEARGEILSGSVIHGFMAGDSPDLGAKIVVITDGDAAKGERLSRDLGMELFGFRGRTKPDFLPAAEALRRADTSAKTPVVVADVWDNPGGGVAGDSTILLREVLTQQLDGVAFGTIWDPMAVRLCFAAGEGAALDLRFGGKTSAHAGAPVDARVTVMRLQRDAVQSFGTSVVPLGDCAVIRIGDLDIVLNTNRSQTFSPDLFTNLGIDLAQKRIVVVKSTNHFHGAFAPVAGEILYAAVDGPYPNDPARTDYTRLTRAIWPRVETPHAEETA</sequence>
<dbReference type="GeneID" id="28250861"/>
<dbReference type="InterPro" id="IPR009197">
    <property type="entry name" value="MlrC"/>
</dbReference>
<dbReference type="RefSeq" id="WP_046002065.1">
    <property type="nucleotide sequence ID" value="NZ_CP015230.1"/>
</dbReference>
<keyword evidence="1" id="KW-0378">Hydrolase</keyword>
<dbReference type="GO" id="GO:0046872">
    <property type="term" value="F:metal ion binding"/>
    <property type="evidence" value="ECO:0007669"/>
    <property type="project" value="UniProtKB-KW"/>
</dbReference>
<gene>
    <name evidence="4" type="ORF">K529_013465</name>
</gene>
<dbReference type="Pfam" id="PF07171">
    <property type="entry name" value="MlrC_C"/>
    <property type="match status" value="1"/>
</dbReference>
<name>A0A1B1A5F6_9RHOB</name>
<comment type="cofactor">
    <cofactor evidence="1">
        <name>Zn(2+)</name>
        <dbReference type="ChEBI" id="CHEBI:29105"/>
    </cofactor>
    <text evidence="1">Binds 1 zinc ion per subunit.</text>
</comment>
<dbReference type="STRING" id="1265309.K529_013465"/>
<feature type="domain" description="Microcystin LR degradation protein MlrC C-terminal" evidence="2">
    <location>
        <begin position="297"/>
        <end position="470"/>
    </location>
</feature>
<dbReference type="InterPro" id="IPR010799">
    <property type="entry name" value="MlrC_C"/>
</dbReference>
<dbReference type="EMBL" id="CP015230">
    <property type="protein sequence ID" value="ANP41782.1"/>
    <property type="molecule type" value="Genomic_DNA"/>
</dbReference>
<evidence type="ECO:0000313" key="5">
    <source>
        <dbReference type="Proteomes" id="UP000013243"/>
    </source>
</evidence>
<evidence type="ECO:0000256" key="1">
    <source>
        <dbReference type="PIRNR" id="PIRNR012702"/>
    </source>
</evidence>
<dbReference type="Pfam" id="PF07364">
    <property type="entry name" value="DUF1485"/>
    <property type="match status" value="1"/>
</dbReference>
<dbReference type="PIRSF" id="PIRSF012702">
    <property type="entry name" value="UCP012702"/>
    <property type="match status" value="1"/>
</dbReference>
<evidence type="ECO:0000259" key="3">
    <source>
        <dbReference type="Pfam" id="PF07364"/>
    </source>
</evidence>
<evidence type="ECO:0000313" key="4">
    <source>
        <dbReference type="EMBL" id="ANP41782.1"/>
    </source>
</evidence>
<keyword evidence="1" id="KW-0479">Metal-binding</keyword>
<dbReference type="Proteomes" id="UP000013243">
    <property type="component" value="Chromosome"/>
</dbReference>
<protein>
    <recommendedName>
        <fullName evidence="1">Microcystinase C</fullName>
        <shortName evidence="1">MlrC</shortName>
    </recommendedName>
</protein>
<accession>A0A1B1A5F6</accession>
<evidence type="ECO:0000259" key="2">
    <source>
        <dbReference type="Pfam" id="PF07171"/>
    </source>
</evidence>